<proteinExistence type="predicted"/>
<dbReference type="EMBL" id="CADEAL010004350">
    <property type="protein sequence ID" value="CAB1457617.1"/>
    <property type="molecule type" value="Genomic_DNA"/>
</dbReference>
<dbReference type="Proteomes" id="UP001153269">
    <property type="component" value="Unassembled WGS sequence"/>
</dbReference>
<accession>A0A9N7VYN4</accession>
<reference evidence="1" key="1">
    <citation type="submission" date="2020-03" db="EMBL/GenBank/DDBJ databases">
        <authorList>
            <person name="Weist P."/>
        </authorList>
    </citation>
    <scope>NUCLEOTIDE SEQUENCE</scope>
</reference>
<organism evidence="1 2">
    <name type="scientific">Pleuronectes platessa</name>
    <name type="common">European plaice</name>
    <dbReference type="NCBI Taxonomy" id="8262"/>
    <lineage>
        <taxon>Eukaryota</taxon>
        <taxon>Metazoa</taxon>
        <taxon>Chordata</taxon>
        <taxon>Craniata</taxon>
        <taxon>Vertebrata</taxon>
        <taxon>Euteleostomi</taxon>
        <taxon>Actinopterygii</taxon>
        <taxon>Neopterygii</taxon>
        <taxon>Teleostei</taxon>
        <taxon>Neoteleostei</taxon>
        <taxon>Acanthomorphata</taxon>
        <taxon>Carangaria</taxon>
        <taxon>Pleuronectiformes</taxon>
        <taxon>Pleuronectoidei</taxon>
        <taxon>Pleuronectidae</taxon>
        <taxon>Pleuronectes</taxon>
    </lineage>
</organism>
<sequence>MYYLGMLPTADKRLYCPALRGAQGKSGQAEKRAWPRNCSQAPAPVRVGFLAELSSDELSMLLDDMLFGKPYPLLFALLSSHVEDSAMLHPRHHPLFVSHSDSAWHADNADFLGTKYWESIA</sequence>
<keyword evidence="2" id="KW-1185">Reference proteome</keyword>
<comment type="caution">
    <text evidence="1">The sequence shown here is derived from an EMBL/GenBank/DDBJ whole genome shotgun (WGS) entry which is preliminary data.</text>
</comment>
<gene>
    <name evidence="1" type="ORF">PLEPLA_LOCUS45441</name>
</gene>
<protein>
    <submittedName>
        <fullName evidence="1">Uncharacterized protein</fullName>
    </submittedName>
</protein>
<evidence type="ECO:0000313" key="1">
    <source>
        <dbReference type="EMBL" id="CAB1457617.1"/>
    </source>
</evidence>
<evidence type="ECO:0000313" key="2">
    <source>
        <dbReference type="Proteomes" id="UP001153269"/>
    </source>
</evidence>
<dbReference type="AlphaFoldDB" id="A0A9N7VYN4"/>
<name>A0A9N7VYN4_PLEPL</name>